<dbReference type="HAMAP" id="MF_01898">
    <property type="entry name" value="GyrB"/>
    <property type="match status" value="1"/>
</dbReference>
<keyword evidence="8" id="KW-0238">DNA-binding</keyword>
<dbReference type="EMBL" id="QWLM01000012">
    <property type="protein sequence ID" value="RHW45008.1"/>
    <property type="molecule type" value="Genomic_DNA"/>
</dbReference>
<feature type="site" description="Interaction with DNA" evidence="10">
    <location>
        <position position="496"/>
    </location>
</feature>
<evidence type="ECO:0000259" key="12">
    <source>
        <dbReference type="PROSITE" id="PS50880"/>
    </source>
</evidence>
<evidence type="ECO:0000313" key="14">
    <source>
        <dbReference type="Proteomes" id="UP000285376"/>
    </source>
</evidence>
<keyword evidence="4 10" id="KW-0547">Nucleotide-binding</keyword>
<evidence type="ECO:0000313" key="13">
    <source>
        <dbReference type="EMBL" id="RHW45008.1"/>
    </source>
</evidence>
<keyword evidence="6 10" id="KW-0460">Magnesium</keyword>
<organism evidence="13 14">
    <name type="scientific">Dermacoccus abyssi</name>
    <dbReference type="NCBI Taxonomy" id="322596"/>
    <lineage>
        <taxon>Bacteria</taxon>
        <taxon>Bacillati</taxon>
        <taxon>Actinomycetota</taxon>
        <taxon>Actinomycetes</taxon>
        <taxon>Micrococcales</taxon>
        <taxon>Dermacoccaceae</taxon>
        <taxon>Dermacoccus</taxon>
    </lineage>
</organism>
<feature type="binding site" evidence="10">
    <location>
        <position position="471"/>
    </location>
    <ligand>
        <name>Mg(2+)</name>
        <dbReference type="ChEBI" id="CHEBI:18420"/>
        <label>1</label>
        <note>catalytic</note>
    </ligand>
</feature>
<evidence type="ECO:0000256" key="11">
    <source>
        <dbReference type="SAM" id="MobiDB-lite"/>
    </source>
</evidence>
<dbReference type="PROSITE" id="PS50880">
    <property type="entry name" value="TOPRIM"/>
    <property type="match status" value="1"/>
</dbReference>
<dbReference type="SUPFAM" id="SSF55874">
    <property type="entry name" value="ATPase domain of HSP90 chaperone/DNA topoisomerase II/histidine kinase"/>
    <property type="match status" value="1"/>
</dbReference>
<dbReference type="PANTHER" id="PTHR45866">
    <property type="entry name" value="DNA GYRASE/TOPOISOMERASE SUBUNIT B"/>
    <property type="match status" value="1"/>
</dbReference>
<dbReference type="Proteomes" id="UP000285376">
    <property type="component" value="Unassembled WGS sequence"/>
</dbReference>
<dbReference type="SUPFAM" id="SSF56719">
    <property type="entry name" value="Type II DNA topoisomerase"/>
    <property type="match status" value="1"/>
</dbReference>
<keyword evidence="5 10" id="KW-0067">ATP-binding</keyword>
<dbReference type="PRINTS" id="PR01159">
    <property type="entry name" value="DNAGYRASEB"/>
</dbReference>
<evidence type="ECO:0000256" key="2">
    <source>
        <dbReference type="ARBA" id="ARBA00010708"/>
    </source>
</evidence>
<dbReference type="FunFam" id="3.30.230.10:FF:000005">
    <property type="entry name" value="DNA gyrase subunit B"/>
    <property type="match status" value="1"/>
</dbReference>
<dbReference type="PRINTS" id="PR00418">
    <property type="entry name" value="TPI2FAMILY"/>
</dbReference>
<dbReference type="SUPFAM" id="SSF54211">
    <property type="entry name" value="Ribosomal protein S5 domain 2-like"/>
    <property type="match status" value="1"/>
</dbReference>
<comment type="miscellaneous">
    <text evidence="10">Few gyrases are as efficient as E.coli at forming negative supercoils. Not all organisms have 2 type II topoisomerases; in organisms with a single type II topoisomerase this enzyme also has to decatenate newly replicated chromosomes.</text>
</comment>
<dbReference type="InterPro" id="IPR006171">
    <property type="entry name" value="TOPRIM_dom"/>
</dbReference>
<dbReference type="InterPro" id="IPR014721">
    <property type="entry name" value="Ribsml_uS5_D2-typ_fold_subgr"/>
</dbReference>
<keyword evidence="9 10" id="KW-0413">Isomerase</keyword>
<dbReference type="InterPro" id="IPR013506">
    <property type="entry name" value="Topo_IIA_bsu_dom2"/>
</dbReference>
<protein>
    <recommendedName>
        <fullName evidence="10">DNA gyrase subunit B</fullName>
        <ecNumber evidence="10">5.6.2.2</ecNumber>
    </recommendedName>
</protein>
<dbReference type="InterPro" id="IPR013760">
    <property type="entry name" value="Topo_IIA-like_dom_sf"/>
</dbReference>
<evidence type="ECO:0000256" key="1">
    <source>
        <dbReference type="ARBA" id="ARBA00000185"/>
    </source>
</evidence>
<dbReference type="SMART" id="SM00433">
    <property type="entry name" value="TOP2c"/>
    <property type="match status" value="1"/>
</dbReference>
<sequence length="687" mass="75851">MVPPEAHVRSQIDTEYDASAIQVLEGLEAVRKRPGMYIGSTGERGLHHLVWEIVDNSVDEALAGHADRVDVTILPDNGVRVSDNGRGIPTGRNEQYDMSTVELVLTQLHAGGKFGGGGYKVSGGLHGVGSSVVNALSTRLEVEVRQKGHVYRMEFEGGVPLGPLREEEATDETGTTITFWASPEIFETTTYDFETVRARFQQMAFLNKGLTIALTDERAEVLDEGAADEAAADAAAEGGDAETADAAAEKAKKGKSVTYRYDDGLLDYVKHLNSSKRAEVVNEDIIAFEAEDTERYLSVEVAMQWTTAYNESVHTYANTINTHEGGTHEEGFRAAMTKLVNDFARREKLLKEKDDNLTGDDIREGLTAVISVKLAEPQFEGQTKTKLGNSEIKGFVQAAVRDEFDHWLQMHPREGKAIVNKAIAAASARMAARKARETARRKGLLEGGGLPGKLKDCQSKDPSLSEVFIVEGDSAGGSAVQGRNPFNQAILPIRGKILNVEKARIDKVLANQEVQALISGFGTGIGEDFDIDKARYHKIVLMADADVDGMHIRTLLLTLLFRFMRPLIEAGYVYLAQPPLYRLKWSNHEHEFAFTDRERDAMIAEGQSKGRRLPKDNGVQRYKGLGEMNYQELWETTMDPEARTLLQVTLEDAAAADEIFAVLMGEDVESRRSFIQRNAKDVRFLDI</sequence>
<feature type="binding site" evidence="10">
    <location>
        <position position="544"/>
    </location>
    <ligand>
        <name>Mg(2+)</name>
        <dbReference type="ChEBI" id="CHEBI:18420"/>
        <label>1</label>
        <note>catalytic</note>
    </ligand>
</feature>
<dbReference type="FunFam" id="3.40.50.670:FF:000002">
    <property type="entry name" value="DNA gyrase subunit B"/>
    <property type="match status" value="1"/>
</dbReference>
<evidence type="ECO:0000256" key="6">
    <source>
        <dbReference type="ARBA" id="ARBA00022842"/>
    </source>
</evidence>
<comment type="similarity">
    <text evidence="2 10">Belongs to the type II topoisomerase GyrB family.</text>
</comment>
<dbReference type="InterPro" id="IPR018522">
    <property type="entry name" value="TopoIIA_CS"/>
</dbReference>
<evidence type="ECO:0000256" key="7">
    <source>
        <dbReference type="ARBA" id="ARBA00023029"/>
    </source>
</evidence>
<dbReference type="GO" id="GO:0046872">
    <property type="term" value="F:metal ion binding"/>
    <property type="evidence" value="ECO:0007669"/>
    <property type="project" value="UniProtKB-KW"/>
</dbReference>
<keyword evidence="10" id="KW-0963">Cytoplasm</keyword>
<comment type="function">
    <text evidence="10">A type II topoisomerase that negatively supercoils closed circular double-stranded (ds) DNA in an ATP-dependent manner to modulate DNA topology and maintain chromosomes in an underwound state. Negative supercoiling favors strand separation, and DNA replication, transcription, recombination and repair, all of which involve strand separation. Also able to catalyze the interconversion of other topological isomers of dsDNA rings, including catenanes and knotted rings. Type II topoisomerases break and join 2 DNA strands simultaneously in an ATP-dependent manner.</text>
</comment>
<name>A0A417Z2Z2_9MICO</name>
<feature type="binding site" evidence="10">
    <location>
        <position position="546"/>
    </location>
    <ligand>
        <name>Mg(2+)</name>
        <dbReference type="ChEBI" id="CHEBI:18420"/>
        <label>2</label>
    </ligand>
</feature>
<evidence type="ECO:0000256" key="3">
    <source>
        <dbReference type="ARBA" id="ARBA00022723"/>
    </source>
</evidence>
<dbReference type="GO" id="GO:0006265">
    <property type="term" value="P:DNA topological change"/>
    <property type="evidence" value="ECO:0007669"/>
    <property type="project" value="UniProtKB-UniRule"/>
</dbReference>
<proteinExistence type="inferred from homology"/>
<comment type="caution">
    <text evidence="13">The sequence shown here is derived from an EMBL/GenBank/DDBJ whole genome shotgun (WGS) entry which is preliminary data.</text>
</comment>
<dbReference type="InterPro" id="IPR000565">
    <property type="entry name" value="Topo_IIA_B"/>
</dbReference>
<dbReference type="CDD" id="cd00822">
    <property type="entry name" value="TopoII_Trans_DNA_gyrase"/>
    <property type="match status" value="1"/>
</dbReference>
<dbReference type="SMART" id="SM00387">
    <property type="entry name" value="HATPase_c"/>
    <property type="match status" value="1"/>
</dbReference>
<feature type="site" description="Interaction with DNA" evidence="10">
    <location>
        <position position="499"/>
    </location>
</feature>
<dbReference type="Pfam" id="PF01751">
    <property type="entry name" value="Toprim"/>
    <property type="match status" value="1"/>
</dbReference>
<dbReference type="GO" id="GO:0005524">
    <property type="term" value="F:ATP binding"/>
    <property type="evidence" value="ECO:0007669"/>
    <property type="project" value="UniProtKB-UniRule"/>
</dbReference>
<dbReference type="GO" id="GO:0034335">
    <property type="term" value="F:DNA negative supercoiling activity"/>
    <property type="evidence" value="ECO:0007669"/>
    <property type="project" value="UniProtKB-ARBA"/>
</dbReference>
<dbReference type="Gene3D" id="3.30.565.10">
    <property type="entry name" value="Histidine kinase-like ATPase, C-terminal domain"/>
    <property type="match status" value="1"/>
</dbReference>
<dbReference type="EC" id="5.6.2.2" evidence="10"/>
<dbReference type="Pfam" id="PF00204">
    <property type="entry name" value="DNA_gyraseB"/>
    <property type="match status" value="1"/>
</dbReference>
<evidence type="ECO:0000256" key="5">
    <source>
        <dbReference type="ARBA" id="ARBA00022840"/>
    </source>
</evidence>
<evidence type="ECO:0000256" key="4">
    <source>
        <dbReference type="ARBA" id="ARBA00022741"/>
    </source>
</evidence>
<dbReference type="Pfam" id="PF02518">
    <property type="entry name" value="HATPase_c"/>
    <property type="match status" value="1"/>
</dbReference>
<dbReference type="CDD" id="cd16928">
    <property type="entry name" value="HATPase_GyrB-like"/>
    <property type="match status" value="1"/>
</dbReference>
<dbReference type="InterPro" id="IPR002288">
    <property type="entry name" value="DNA_gyrase_B_C"/>
</dbReference>
<dbReference type="InterPro" id="IPR001241">
    <property type="entry name" value="Topo_IIA"/>
</dbReference>
<feature type="region of interest" description="Disordered" evidence="11">
    <location>
        <begin position="230"/>
        <end position="249"/>
    </location>
</feature>
<comment type="subcellular location">
    <subcellularLocation>
        <location evidence="10">Cytoplasm</location>
    </subcellularLocation>
</comment>
<dbReference type="GO" id="GO:0003677">
    <property type="term" value="F:DNA binding"/>
    <property type="evidence" value="ECO:0007669"/>
    <property type="project" value="UniProtKB-KW"/>
</dbReference>
<dbReference type="Gene3D" id="3.40.50.670">
    <property type="match status" value="1"/>
</dbReference>
<comment type="cofactor">
    <cofactor evidence="10">
        <name>Mg(2+)</name>
        <dbReference type="ChEBI" id="CHEBI:18420"/>
    </cofactor>
    <cofactor evidence="10">
        <name>Mn(2+)</name>
        <dbReference type="ChEBI" id="CHEBI:29035"/>
    </cofactor>
    <cofactor evidence="10">
        <name>Ca(2+)</name>
        <dbReference type="ChEBI" id="CHEBI:29108"/>
    </cofactor>
    <text evidence="10">Binds two Mg(2+) per subunit. The magnesium ions form salt bridges with both the protein and the DNA. Can also accept other divalent metal cations, such as Mn(2+) or Ca(2+).</text>
</comment>
<reference evidence="13 14" key="1">
    <citation type="submission" date="2018-08" db="EMBL/GenBank/DDBJ databases">
        <title>Whole genome sequence analysis of Dermacoccus abyssi bacteria isolated from Deep Mariana trench Micromonospora spp reveals genes involved in the environmental adaptation and production of secondary metabolites.</title>
        <authorList>
            <person name="Abdel-Mageed W.M."/>
            <person name="Lehri B."/>
            <person name="Nouioui I."/>
            <person name="Goodfellow I."/>
            <person name="Jaspars M."/>
            <person name="Karlyshev A."/>
        </authorList>
    </citation>
    <scope>NUCLEOTIDE SEQUENCE [LARGE SCALE GENOMIC DNA]</scope>
    <source>
        <strain evidence="13 14">MT1.1</strain>
    </source>
</reference>
<dbReference type="InterPro" id="IPR020568">
    <property type="entry name" value="Ribosomal_Su5_D2-typ_SF"/>
</dbReference>
<dbReference type="GO" id="GO:0006261">
    <property type="term" value="P:DNA-templated DNA replication"/>
    <property type="evidence" value="ECO:0007669"/>
    <property type="project" value="UniProtKB-UniRule"/>
</dbReference>
<dbReference type="Gene3D" id="3.30.230.10">
    <property type="match status" value="1"/>
</dbReference>
<dbReference type="PANTHER" id="PTHR45866:SF1">
    <property type="entry name" value="DNA GYRASE SUBUNIT B, MITOCHONDRIAL"/>
    <property type="match status" value="1"/>
</dbReference>
<dbReference type="GO" id="GO:0005737">
    <property type="term" value="C:cytoplasm"/>
    <property type="evidence" value="ECO:0007669"/>
    <property type="project" value="UniProtKB-SubCell"/>
</dbReference>
<dbReference type="GO" id="GO:0005694">
    <property type="term" value="C:chromosome"/>
    <property type="evidence" value="ECO:0007669"/>
    <property type="project" value="InterPro"/>
</dbReference>
<dbReference type="PROSITE" id="PS00177">
    <property type="entry name" value="TOPOISOMERASE_II"/>
    <property type="match status" value="1"/>
</dbReference>
<keyword evidence="7 10" id="KW-0799">Topoisomerase</keyword>
<dbReference type="NCBIfam" id="NF004189">
    <property type="entry name" value="PRK05644.1"/>
    <property type="match status" value="1"/>
</dbReference>
<dbReference type="AlphaFoldDB" id="A0A417Z2Z2"/>
<dbReference type="InterPro" id="IPR011557">
    <property type="entry name" value="GyrB"/>
</dbReference>
<comment type="subunit">
    <text evidence="10">Heterotetramer, composed of two GyrA and two GyrB chains. In the heterotetramer, GyrA contains the active site tyrosine that forms a transient covalent intermediate with DNA, while GyrB binds cofactors and catalyzes ATP hydrolysis.</text>
</comment>
<keyword evidence="3 10" id="KW-0479">Metal-binding</keyword>
<dbReference type="InterPro" id="IPR003594">
    <property type="entry name" value="HATPase_dom"/>
</dbReference>
<gene>
    <name evidence="10 13" type="primary">gyrB</name>
    <name evidence="13" type="ORF">D1832_10620</name>
</gene>
<dbReference type="FunFam" id="3.30.565.10:FF:000002">
    <property type="entry name" value="DNA gyrase subunit B"/>
    <property type="match status" value="1"/>
</dbReference>
<evidence type="ECO:0000256" key="10">
    <source>
        <dbReference type="HAMAP-Rule" id="MF_01898"/>
    </source>
</evidence>
<evidence type="ECO:0000256" key="8">
    <source>
        <dbReference type="ARBA" id="ARBA00023125"/>
    </source>
</evidence>
<dbReference type="InterPro" id="IPR013759">
    <property type="entry name" value="Topo_IIA_B_C"/>
</dbReference>
<dbReference type="InterPro" id="IPR036890">
    <property type="entry name" value="HATPase_C_sf"/>
</dbReference>
<dbReference type="Pfam" id="PF00986">
    <property type="entry name" value="DNA_gyraseB_C"/>
    <property type="match status" value="1"/>
</dbReference>
<comment type="catalytic activity">
    <reaction evidence="1 10">
        <text>ATP-dependent breakage, passage and rejoining of double-stranded DNA.</text>
        <dbReference type="EC" id="5.6.2.2"/>
    </reaction>
</comment>
<evidence type="ECO:0000256" key="9">
    <source>
        <dbReference type="ARBA" id="ARBA00023235"/>
    </source>
</evidence>
<dbReference type="NCBIfam" id="TIGR01059">
    <property type="entry name" value="gyrB"/>
    <property type="match status" value="1"/>
</dbReference>
<accession>A0A417Z2Z2</accession>
<feature type="domain" description="Toprim" evidence="12">
    <location>
        <begin position="465"/>
        <end position="579"/>
    </location>
</feature>
<feature type="binding site" evidence="10">
    <location>
        <position position="544"/>
    </location>
    <ligand>
        <name>Mg(2+)</name>
        <dbReference type="ChEBI" id="CHEBI:18420"/>
        <label>2</label>
    </ligand>
</feature>